<feature type="domain" description="DJ-1/PfpI" evidence="1">
    <location>
        <begin position="4"/>
        <end position="164"/>
    </location>
</feature>
<dbReference type="CDD" id="cd03135">
    <property type="entry name" value="GATase1_DJ-1"/>
    <property type="match status" value="1"/>
</dbReference>
<dbReference type="NCBIfam" id="TIGR01383">
    <property type="entry name" value="not_thiJ"/>
    <property type="match status" value="1"/>
</dbReference>
<dbReference type="EMBL" id="JAUDCF010000023">
    <property type="protein sequence ID" value="MDM8146144.1"/>
    <property type="molecule type" value="Genomic_DNA"/>
</dbReference>
<dbReference type="Pfam" id="PF01965">
    <property type="entry name" value="DJ-1_PfpI"/>
    <property type="match status" value="1"/>
</dbReference>
<sequence length="186" mass="20112">MDPIYLFFAEGTEEVEALAVVDIVRRAGLPIQIVSVTGDLLVKSSHDVQIKADVLFEDADLEHASLFVLPGGLPGAYNLYEHAGLRKAIQKRYDAGEPLAAICAAPLVYGRMGLLKGLKATCYPGFDKELEGAEYTGKLVEQDGQFITGKGPAAVFEFAYTIVTKLAGEEKVQALKDGMLYSELVK</sequence>
<dbReference type="PANTHER" id="PTHR48094">
    <property type="entry name" value="PROTEIN/NUCLEIC ACID DEGLYCASE DJ-1-RELATED"/>
    <property type="match status" value="1"/>
</dbReference>
<dbReference type="SUPFAM" id="SSF52317">
    <property type="entry name" value="Class I glutamine amidotransferase-like"/>
    <property type="match status" value="1"/>
</dbReference>
<dbReference type="InterPro" id="IPR002818">
    <property type="entry name" value="DJ-1/PfpI"/>
</dbReference>
<dbReference type="Gene3D" id="3.40.50.880">
    <property type="match status" value="1"/>
</dbReference>
<proteinExistence type="predicted"/>
<reference evidence="2 3" key="1">
    <citation type="submission" date="2023-06" db="EMBL/GenBank/DDBJ databases">
        <authorList>
            <person name="Zeman M."/>
            <person name="Kubasova T."/>
            <person name="Jahodarova E."/>
            <person name="Nykrynova M."/>
            <person name="Rychlik I."/>
        </authorList>
    </citation>
    <scope>NUCLEOTIDE SEQUENCE [LARGE SCALE GENOMIC DNA]</scope>
    <source>
        <strain evidence="2 3">ET4</strain>
    </source>
</reference>
<evidence type="ECO:0000259" key="1">
    <source>
        <dbReference type="Pfam" id="PF01965"/>
    </source>
</evidence>
<evidence type="ECO:0000313" key="2">
    <source>
        <dbReference type="EMBL" id="MDM8146144.1"/>
    </source>
</evidence>
<comment type="caution">
    <text evidence="2">The sequence shown here is derived from an EMBL/GenBank/DDBJ whole genome shotgun (WGS) entry which is preliminary data.</text>
</comment>
<name>A0ABT7U6I3_9BACE</name>
<dbReference type="PANTHER" id="PTHR48094:SF12">
    <property type="entry name" value="PARKINSON DISEASE PROTEIN 7 HOMOLOG"/>
    <property type="match status" value="1"/>
</dbReference>
<reference evidence="3" key="2">
    <citation type="submission" date="2023-07" db="EMBL/GenBank/DDBJ databases">
        <title>Identification and characterization of horizontal gene transfer across gut microbiota members of farm animals based on homology search.</title>
        <authorList>
            <person name="Schwarzerova J."/>
            <person name="Nykrynova M."/>
            <person name="Jureckova K."/>
            <person name="Cejkova D."/>
            <person name="Rychlik I."/>
        </authorList>
    </citation>
    <scope>NUCLEOTIDE SEQUENCE [LARGE SCALE GENOMIC DNA]</scope>
    <source>
        <strain evidence="3">ET4</strain>
    </source>
</reference>
<keyword evidence="3" id="KW-1185">Reference proteome</keyword>
<dbReference type="InterPro" id="IPR029062">
    <property type="entry name" value="Class_I_gatase-like"/>
</dbReference>
<protein>
    <submittedName>
        <fullName evidence="2">DJ-1/PfpI family protein</fullName>
    </submittedName>
</protein>
<dbReference type="InterPro" id="IPR050325">
    <property type="entry name" value="Prot/Nucl_acid_deglycase"/>
</dbReference>
<organism evidence="2 3">
    <name type="scientific">Bacteroides eggerthii</name>
    <dbReference type="NCBI Taxonomy" id="28111"/>
    <lineage>
        <taxon>Bacteria</taxon>
        <taxon>Pseudomonadati</taxon>
        <taxon>Bacteroidota</taxon>
        <taxon>Bacteroidia</taxon>
        <taxon>Bacteroidales</taxon>
        <taxon>Bacteroidaceae</taxon>
        <taxon>Bacteroides</taxon>
    </lineage>
</organism>
<dbReference type="Proteomes" id="UP001228403">
    <property type="component" value="Unassembled WGS sequence"/>
</dbReference>
<gene>
    <name evidence="2" type="ORF">QUW02_09460</name>
</gene>
<accession>A0ABT7U6I3</accession>
<dbReference type="InterPro" id="IPR006287">
    <property type="entry name" value="DJ-1"/>
</dbReference>
<evidence type="ECO:0000313" key="3">
    <source>
        <dbReference type="Proteomes" id="UP001228403"/>
    </source>
</evidence>